<evidence type="ECO:0008006" key="5">
    <source>
        <dbReference type="Google" id="ProtNLM"/>
    </source>
</evidence>
<dbReference type="AlphaFoldDB" id="K6DSG2"/>
<evidence type="ECO:0000313" key="4">
    <source>
        <dbReference type="Proteomes" id="UP000006315"/>
    </source>
</evidence>
<dbReference type="Gene3D" id="1.10.4030.10">
    <property type="entry name" value="Porin chaperone SurA, peptide-binding domain"/>
    <property type="match status" value="1"/>
</dbReference>
<dbReference type="SUPFAM" id="SSF109998">
    <property type="entry name" value="Triger factor/SurA peptide-binding domain-like"/>
    <property type="match status" value="1"/>
</dbReference>
<keyword evidence="4" id="KW-1185">Reference proteome</keyword>
<dbReference type="STRING" id="1131731.BAZO_00150"/>
<dbReference type="Proteomes" id="UP000006315">
    <property type="component" value="Unassembled WGS sequence"/>
</dbReference>
<protein>
    <recommendedName>
        <fullName evidence="5">Lipoprotein</fullName>
    </recommendedName>
</protein>
<reference evidence="3 4" key="1">
    <citation type="journal article" date="2012" name="Front. Microbiol.">
        <title>Redundancy and modularity in membrane-associated dissimilatory nitrate reduction in Bacillus.</title>
        <authorList>
            <person name="Heylen K."/>
            <person name="Keltjens J."/>
        </authorList>
    </citation>
    <scope>NUCLEOTIDE SEQUENCE [LARGE SCALE GENOMIC DNA]</scope>
    <source>
        <strain evidence="3 4">LMG 9581</strain>
    </source>
</reference>
<sequence length="225" mass="25664">MHKLKVKIMKILKYIILLIFLVVVAGCNNQSGSTATAEQNKSMSEKTSVTTAKQNENQNESGQIYASVGGKKIAQEEMDYECFRAQLQNALANKPNDDTCPPEQTLISQIVELRAVDYLADLKGVSATEEEVQQRMKAIKQELSSSATFKEMIASFGEEKFWNYEKQRYFTIINSEKVKQKLVEEEKEKYNDQKDDATLKYNAKKEFDDLLVEAVGMIDTTIFYH</sequence>
<dbReference type="InterPro" id="IPR027304">
    <property type="entry name" value="Trigger_fact/SurA_dom_sf"/>
</dbReference>
<dbReference type="EMBL" id="AJLR01000004">
    <property type="protein sequence ID" value="EKN71183.1"/>
    <property type="molecule type" value="Genomic_DNA"/>
</dbReference>
<comment type="caution">
    <text evidence="3">The sequence shown here is derived from an EMBL/GenBank/DDBJ whole genome shotgun (WGS) entry which is preliminary data.</text>
</comment>
<keyword evidence="1" id="KW-0175">Coiled coil</keyword>
<evidence type="ECO:0000313" key="3">
    <source>
        <dbReference type="EMBL" id="EKN71183.1"/>
    </source>
</evidence>
<feature type="region of interest" description="Disordered" evidence="2">
    <location>
        <begin position="34"/>
        <end position="61"/>
    </location>
</feature>
<gene>
    <name evidence="3" type="ORF">BAZO_00150</name>
</gene>
<evidence type="ECO:0000256" key="1">
    <source>
        <dbReference type="SAM" id="Coils"/>
    </source>
</evidence>
<accession>K6DSG2</accession>
<evidence type="ECO:0000256" key="2">
    <source>
        <dbReference type="SAM" id="MobiDB-lite"/>
    </source>
</evidence>
<proteinExistence type="predicted"/>
<dbReference type="PROSITE" id="PS51257">
    <property type="entry name" value="PROKAR_LIPOPROTEIN"/>
    <property type="match status" value="1"/>
</dbReference>
<name>K6DSG2_SCHAZ</name>
<dbReference type="PATRIC" id="fig|1131731.3.peg.28"/>
<organism evidence="3 4">
    <name type="scientific">Schinkia azotoformans LMG 9581</name>
    <dbReference type="NCBI Taxonomy" id="1131731"/>
    <lineage>
        <taxon>Bacteria</taxon>
        <taxon>Bacillati</taxon>
        <taxon>Bacillota</taxon>
        <taxon>Bacilli</taxon>
        <taxon>Bacillales</taxon>
        <taxon>Bacillaceae</taxon>
        <taxon>Calidifontibacillus/Schinkia group</taxon>
        <taxon>Schinkia</taxon>
    </lineage>
</organism>
<feature type="coiled-coil region" evidence="1">
    <location>
        <begin position="173"/>
        <end position="200"/>
    </location>
</feature>